<evidence type="ECO:0000313" key="2">
    <source>
        <dbReference type="EMBL" id="UXI69031.1"/>
    </source>
</evidence>
<dbReference type="EMBL" id="CP104694">
    <property type="protein sequence ID" value="UXI69031.1"/>
    <property type="molecule type" value="Genomic_DNA"/>
</dbReference>
<dbReference type="PANTHER" id="PTHR11319">
    <property type="entry name" value="G PROTEIN-COUPLED RECEPTOR-RELATED"/>
    <property type="match status" value="1"/>
</dbReference>
<sequence length="508" mass="51990">MTFLCGVGTAQASEFVVTNVNDSGPGSLRDAIAQANASPSATPDQITFQAGLSGTVQVTSGPMAITDSVTITASRDAPITLRAIGSRLLSVAAPTGSASPIDVSLSHLTFQNGDSLPLANGGALLAQGANVSISHCVFSDNTGQEGGAIYTSDAARLVIRSTQFYGNHALGDGGAIRAVNMDELQIVDSTLKSNVGEGTGGAVSAIVGVTRVDHSLFGNNQVHPTNANPPRGSGGALHVEGDRVEIRSSTLYNSTSFWDGGALSLQARGAAPNLITAQIDESTFDYNSAYERGGAIIARRATLVVDRSLFWSNNADRTGGVIHHSEAGSLTLWNSTLHDSHSAQGGAIHVRPGVDLSITGGTLTHLGGSGDGLAIRYEGDSPAQLRNTVVFSRSGTDLAGKFTPSYCLISDPSAATLIGGTGNLPAGTDPQLGAFSDQGGSSRVMMPLPGSPLIDAGDPVADPDHTQDQRGLPRVNGARTDIGAAETHAFSDGIFRDGFDQGTGSSLR</sequence>
<accession>A0ABY6BHH3</accession>
<evidence type="ECO:0000259" key="1">
    <source>
        <dbReference type="Pfam" id="PF13229"/>
    </source>
</evidence>
<evidence type="ECO:0000313" key="3">
    <source>
        <dbReference type="Proteomes" id="UP001064632"/>
    </source>
</evidence>
<dbReference type="NCBIfam" id="NF041518">
    <property type="entry name" value="choice_anch_Q"/>
    <property type="match status" value="1"/>
</dbReference>
<proteinExistence type="predicted"/>
<dbReference type="InterPro" id="IPR011050">
    <property type="entry name" value="Pectin_lyase_fold/virulence"/>
</dbReference>
<keyword evidence="3" id="KW-1185">Reference proteome</keyword>
<dbReference type="Proteomes" id="UP001064632">
    <property type="component" value="Chromosome"/>
</dbReference>
<dbReference type="SUPFAM" id="SSF51126">
    <property type="entry name" value="Pectin lyase-like"/>
    <property type="match status" value="2"/>
</dbReference>
<dbReference type="Pfam" id="PF13229">
    <property type="entry name" value="Beta_helix"/>
    <property type="match status" value="1"/>
</dbReference>
<dbReference type="RefSeq" id="WP_261695989.1">
    <property type="nucleotide sequence ID" value="NZ_CP104694.1"/>
</dbReference>
<dbReference type="PANTHER" id="PTHR11319:SF35">
    <property type="entry name" value="OUTER MEMBRANE PROTEIN PMPC-RELATED"/>
    <property type="match status" value="1"/>
</dbReference>
<dbReference type="InterPro" id="IPR039448">
    <property type="entry name" value="Beta_helix"/>
</dbReference>
<gene>
    <name evidence="2" type="ORF">N4264_05085</name>
</gene>
<feature type="domain" description="Right handed beta helix" evidence="1">
    <location>
        <begin position="120"/>
        <end position="233"/>
    </location>
</feature>
<protein>
    <submittedName>
        <fullName evidence="2">Right-handed parallel beta-helix repeat-containing protein</fullName>
    </submittedName>
</protein>
<name>A0ABY6BHH3_9GAMM</name>
<organism evidence="2 3">
    <name type="scientific">Tahibacter amnicola</name>
    <dbReference type="NCBI Taxonomy" id="2976241"/>
    <lineage>
        <taxon>Bacteria</taxon>
        <taxon>Pseudomonadati</taxon>
        <taxon>Pseudomonadota</taxon>
        <taxon>Gammaproteobacteria</taxon>
        <taxon>Lysobacterales</taxon>
        <taxon>Rhodanobacteraceae</taxon>
        <taxon>Tahibacter</taxon>
    </lineage>
</organism>
<reference evidence="2" key="1">
    <citation type="submission" date="2022-09" db="EMBL/GenBank/DDBJ databases">
        <title>Tahibacter sp. nov., isolated from a fresh water.</title>
        <authorList>
            <person name="Baek J.H."/>
            <person name="Lee J.K."/>
            <person name="Kim J.M."/>
            <person name="Jeon C.O."/>
        </authorList>
    </citation>
    <scope>NUCLEOTIDE SEQUENCE</scope>
    <source>
        <strain evidence="2">W38</strain>
    </source>
</reference>
<dbReference type="InterPro" id="IPR059226">
    <property type="entry name" value="Choice_anch_Q_dom"/>
</dbReference>